<keyword evidence="3 5" id="KW-1133">Transmembrane helix</keyword>
<dbReference type="AlphaFoldDB" id="A0A9D1N4I4"/>
<dbReference type="PROSITE" id="PS51257">
    <property type="entry name" value="PROKAR_LIPOPROTEIN"/>
    <property type="match status" value="1"/>
</dbReference>
<dbReference type="EMBL" id="DVNZ01000201">
    <property type="protein sequence ID" value="HIU94776.1"/>
    <property type="molecule type" value="Genomic_DNA"/>
</dbReference>
<dbReference type="InterPro" id="IPR001807">
    <property type="entry name" value="ClC"/>
</dbReference>
<sequence>MKQPWREWFHDGELSLLALLRWLLAGGLTGLACGLAGGAFSLALSFVTGARAAHPWLLLLLPAAGVAIVWSYRALDMENDSGTNQIIASVRSGEKPRLRLAALIFAGTALTHLTGGSAGREGAALQIGGALSAAIGRLLRLDERNMNLIVLCGMSALFTALFGTPLAATVFSLEVVSVGILQYSALFPALFASLVSLGVTRLMGVQAVEWTLAGAPALGPLPLLEVGVLAALCGLLSILFCLVMHGTARLYQRLLPNRYLRVLAGGVLVVALSFIEGSGAYNGAGSAGIAAALAGRVDTPFAFLLKMLFTALTLGAGFRGGEIVPTFFIGATFGCAVAPLLGLEPAFGAAVGLIALFCGVVNCPLASILLSVELFGGGTLFFALACALSYLLSGRFSLYSSQKLVYSKLEPRFIDAS</sequence>
<comment type="caution">
    <text evidence="6">The sequence shown here is derived from an EMBL/GenBank/DDBJ whole genome shotgun (WGS) entry which is preliminary data.</text>
</comment>
<feature type="transmembrane region" description="Helical" evidence="5">
    <location>
        <begin position="223"/>
        <end position="247"/>
    </location>
</feature>
<evidence type="ECO:0000256" key="3">
    <source>
        <dbReference type="ARBA" id="ARBA00022989"/>
    </source>
</evidence>
<dbReference type="PRINTS" id="PR00762">
    <property type="entry name" value="CLCHANNEL"/>
</dbReference>
<evidence type="ECO:0000313" key="6">
    <source>
        <dbReference type="EMBL" id="HIU94776.1"/>
    </source>
</evidence>
<feature type="transmembrane region" description="Helical" evidence="5">
    <location>
        <begin position="301"/>
        <end position="318"/>
    </location>
</feature>
<feature type="transmembrane region" description="Helical" evidence="5">
    <location>
        <begin position="374"/>
        <end position="392"/>
    </location>
</feature>
<organism evidence="6 7">
    <name type="scientific">Candidatus Aphodomorpha intestinavium</name>
    <dbReference type="NCBI Taxonomy" id="2840672"/>
    <lineage>
        <taxon>Bacteria</taxon>
        <taxon>Bacillati</taxon>
        <taxon>Bacillota</taxon>
        <taxon>Clostridia</taxon>
        <taxon>Eubacteriales</taxon>
        <taxon>Candidatus Aphodomorpha</taxon>
    </lineage>
</organism>
<dbReference type="InterPro" id="IPR050368">
    <property type="entry name" value="ClC-type_chloride_channel"/>
</dbReference>
<protein>
    <submittedName>
        <fullName evidence="6">Chloride channel protein</fullName>
    </submittedName>
</protein>
<feature type="transmembrane region" description="Helical" evidence="5">
    <location>
        <begin position="323"/>
        <end position="341"/>
    </location>
</feature>
<reference evidence="6" key="2">
    <citation type="journal article" date="2021" name="PeerJ">
        <title>Extensive microbial diversity within the chicken gut microbiome revealed by metagenomics and culture.</title>
        <authorList>
            <person name="Gilroy R."/>
            <person name="Ravi A."/>
            <person name="Getino M."/>
            <person name="Pursley I."/>
            <person name="Horton D.L."/>
            <person name="Alikhan N.F."/>
            <person name="Baker D."/>
            <person name="Gharbi K."/>
            <person name="Hall N."/>
            <person name="Watson M."/>
            <person name="Adriaenssens E.M."/>
            <person name="Foster-Nyarko E."/>
            <person name="Jarju S."/>
            <person name="Secka A."/>
            <person name="Antonio M."/>
            <person name="Oren A."/>
            <person name="Chaudhuri R.R."/>
            <person name="La Ragione R."/>
            <person name="Hildebrand F."/>
            <person name="Pallen M.J."/>
        </authorList>
    </citation>
    <scope>NUCLEOTIDE SEQUENCE</scope>
    <source>
        <strain evidence="6">ChiGjej2B2-16831</strain>
    </source>
</reference>
<comment type="subcellular location">
    <subcellularLocation>
        <location evidence="1">Membrane</location>
        <topology evidence="1">Multi-pass membrane protein</topology>
    </subcellularLocation>
</comment>
<dbReference type="GO" id="GO:0016020">
    <property type="term" value="C:membrane"/>
    <property type="evidence" value="ECO:0007669"/>
    <property type="project" value="UniProtKB-SubCell"/>
</dbReference>
<feature type="transmembrane region" description="Helical" evidence="5">
    <location>
        <begin position="185"/>
        <end position="203"/>
    </location>
</feature>
<feature type="transmembrane region" description="Helical" evidence="5">
    <location>
        <begin position="347"/>
        <end position="367"/>
    </location>
</feature>
<dbReference type="PANTHER" id="PTHR43427">
    <property type="entry name" value="CHLORIDE CHANNEL PROTEIN CLC-E"/>
    <property type="match status" value="1"/>
</dbReference>
<keyword evidence="2 5" id="KW-0812">Transmembrane</keyword>
<dbReference type="SUPFAM" id="SSF81340">
    <property type="entry name" value="Clc chloride channel"/>
    <property type="match status" value="1"/>
</dbReference>
<evidence type="ECO:0000256" key="4">
    <source>
        <dbReference type="ARBA" id="ARBA00023136"/>
    </source>
</evidence>
<evidence type="ECO:0000256" key="2">
    <source>
        <dbReference type="ARBA" id="ARBA00022692"/>
    </source>
</evidence>
<feature type="non-terminal residue" evidence="6">
    <location>
        <position position="417"/>
    </location>
</feature>
<dbReference type="Proteomes" id="UP000824128">
    <property type="component" value="Unassembled WGS sequence"/>
</dbReference>
<reference evidence="6" key="1">
    <citation type="submission" date="2020-10" db="EMBL/GenBank/DDBJ databases">
        <authorList>
            <person name="Gilroy R."/>
        </authorList>
    </citation>
    <scope>NUCLEOTIDE SEQUENCE</scope>
    <source>
        <strain evidence="6">ChiGjej2B2-16831</strain>
    </source>
</reference>
<name>A0A9D1N4I4_9FIRM</name>
<evidence type="ECO:0000313" key="7">
    <source>
        <dbReference type="Proteomes" id="UP000824128"/>
    </source>
</evidence>
<evidence type="ECO:0000256" key="5">
    <source>
        <dbReference type="SAM" id="Phobius"/>
    </source>
</evidence>
<accession>A0A9D1N4I4</accession>
<dbReference type="Pfam" id="PF00654">
    <property type="entry name" value="Voltage_CLC"/>
    <property type="match status" value="1"/>
</dbReference>
<evidence type="ECO:0000256" key="1">
    <source>
        <dbReference type="ARBA" id="ARBA00004141"/>
    </source>
</evidence>
<proteinExistence type="predicted"/>
<feature type="transmembrane region" description="Helical" evidence="5">
    <location>
        <begin position="56"/>
        <end position="75"/>
    </location>
</feature>
<keyword evidence="4 5" id="KW-0472">Membrane</keyword>
<feature type="transmembrane region" description="Helical" evidence="5">
    <location>
        <begin position="259"/>
        <end position="281"/>
    </location>
</feature>
<gene>
    <name evidence="6" type="ORF">IAD24_06405</name>
</gene>
<dbReference type="GO" id="GO:0015108">
    <property type="term" value="F:chloride transmembrane transporter activity"/>
    <property type="evidence" value="ECO:0007669"/>
    <property type="project" value="InterPro"/>
</dbReference>
<feature type="transmembrane region" description="Helical" evidence="5">
    <location>
        <begin position="20"/>
        <end position="44"/>
    </location>
</feature>
<dbReference type="Gene3D" id="1.10.3080.10">
    <property type="entry name" value="Clc chloride channel"/>
    <property type="match status" value="1"/>
</dbReference>
<dbReference type="InterPro" id="IPR014743">
    <property type="entry name" value="Cl-channel_core"/>
</dbReference>
<feature type="transmembrane region" description="Helical" evidence="5">
    <location>
        <begin position="148"/>
        <end position="173"/>
    </location>
</feature>
<dbReference type="PANTHER" id="PTHR43427:SF12">
    <property type="entry name" value="CHLORIDE TRANSPORTER"/>
    <property type="match status" value="1"/>
</dbReference>